<keyword evidence="5" id="KW-0021">Allosteric enzyme</keyword>
<dbReference type="PANTHER" id="PTHR11547:SF38">
    <property type="entry name" value="ARGININE KINASE 1-RELATED"/>
    <property type="match status" value="1"/>
</dbReference>
<feature type="binding site" evidence="6">
    <location>
        <begin position="179"/>
        <end position="183"/>
    </location>
    <ligand>
        <name>ATP</name>
        <dbReference type="ChEBI" id="CHEBI:30616"/>
    </ligand>
</feature>
<comment type="caution">
    <text evidence="5">Lacks conserved residue(s) required for the propagation of feature annotation.</text>
</comment>
<feature type="binding site" evidence="5 6">
    <location>
        <position position="93"/>
    </location>
    <ligand>
        <name>ATP</name>
        <dbReference type="ChEBI" id="CHEBI:30616"/>
    </ligand>
</feature>
<proteinExistence type="inferred from homology"/>
<name>A0A3D8P5Z4_9THEO</name>
<gene>
    <name evidence="5" type="primary">mcsB</name>
    <name evidence="9" type="ORF">DXX99_01495</name>
</gene>
<keyword evidence="2 5" id="KW-0547">Nucleotide-binding</keyword>
<reference evidence="9 10" key="1">
    <citation type="submission" date="2018-08" db="EMBL/GenBank/DDBJ databases">
        <title>Form III RuBisCO-mediated autotrophy in Thermodesulfobium bacteria.</title>
        <authorList>
            <person name="Toshchakov S.V."/>
            <person name="Kublanov I.V."/>
            <person name="Frolov E."/>
            <person name="Bonch-Osmolovskaya E.A."/>
            <person name="Tourova T.P."/>
            <person name="Chernych N.A."/>
            <person name="Lebedinsky A.V."/>
        </authorList>
    </citation>
    <scope>NUCLEOTIDE SEQUENCE [LARGE SCALE GENOMIC DNA]</scope>
    <source>
        <strain evidence="9 10">SR</strain>
    </source>
</reference>
<dbReference type="HAMAP" id="MF_00602">
    <property type="entry name" value="Prot_Arg_kinase"/>
    <property type="match status" value="1"/>
</dbReference>
<evidence type="ECO:0000313" key="10">
    <source>
        <dbReference type="Proteomes" id="UP000256329"/>
    </source>
</evidence>
<feature type="binding site" evidence="5 6">
    <location>
        <begin position="210"/>
        <end position="215"/>
    </location>
    <ligand>
        <name>ATP</name>
        <dbReference type="ChEBI" id="CHEBI:30616"/>
    </ligand>
</feature>
<dbReference type="InterPro" id="IPR022415">
    <property type="entry name" value="ATP-guanido_PTrfase_AS"/>
</dbReference>
<dbReference type="PANTHER" id="PTHR11547">
    <property type="entry name" value="ARGININE OR CREATINE KINASE"/>
    <property type="match status" value="1"/>
</dbReference>
<dbReference type="PROSITE" id="PS00112">
    <property type="entry name" value="PHOSPHAGEN_KINASE"/>
    <property type="match status" value="1"/>
</dbReference>
<dbReference type="RefSeq" id="WP_115791745.1">
    <property type="nucleotide sequence ID" value="NZ_QSLN01000001.1"/>
</dbReference>
<evidence type="ECO:0000256" key="7">
    <source>
        <dbReference type="RuleBase" id="RU000505"/>
    </source>
</evidence>
<dbReference type="EMBL" id="QSLN01000001">
    <property type="protein sequence ID" value="RDV84750.1"/>
    <property type="molecule type" value="Genomic_DNA"/>
</dbReference>
<dbReference type="SUPFAM" id="SSF55931">
    <property type="entry name" value="Glutamine synthetase/guanido kinase"/>
    <property type="match status" value="1"/>
</dbReference>
<dbReference type="InterPro" id="IPR023660">
    <property type="entry name" value="Arg_Kinase"/>
</dbReference>
<feature type="short sequence motif" description="RDXXRA motif of the pArg binding pocket involved in allosteric regulation" evidence="5">
    <location>
        <begin position="339"/>
        <end position="344"/>
    </location>
</feature>
<evidence type="ECO:0000256" key="4">
    <source>
        <dbReference type="ARBA" id="ARBA00022840"/>
    </source>
</evidence>
<dbReference type="GO" id="GO:0046314">
    <property type="term" value="P:phosphocreatine biosynthetic process"/>
    <property type="evidence" value="ECO:0007669"/>
    <property type="project" value="InterPro"/>
</dbReference>
<comment type="function">
    <text evidence="5">Catalyzes the specific phosphorylation of arginine residues in proteins.</text>
</comment>
<dbReference type="InterPro" id="IPR000749">
    <property type="entry name" value="ATP-guanido_PTrfase"/>
</dbReference>
<dbReference type="EC" id="2.7.14.1" evidence="5"/>
<dbReference type="InterPro" id="IPR022414">
    <property type="entry name" value="ATP-guanido_PTrfase_cat"/>
</dbReference>
<feature type="domain" description="Phosphagen kinase C-terminal" evidence="8">
    <location>
        <begin position="24"/>
        <end position="257"/>
    </location>
</feature>
<dbReference type="NCBIfam" id="NF002194">
    <property type="entry name" value="PRK01059.1-4"/>
    <property type="match status" value="1"/>
</dbReference>
<comment type="caution">
    <text evidence="9">The sequence shown here is derived from an EMBL/GenBank/DDBJ whole genome shotgun (WGS) entry which is preliminary data.</text>
</comment>
<dbReference type="PROSITE" id="PS51510">
    <property type="entry name" value="PHOSPHAGEN_KINASE_C"/>
    <property type="match status" value="1"/>
</dbReference>
<keyword evidence="4 5" id="KW-0067">ATP-binding</keyword>
<evidence type="ECO:0000259" key="8">
    <source>
        <dbReference type="PROSITE" id="PS51510"/>
    </source>
</evidence>
<evidence type="ECO:0000256" key="6">
    <source>
        <dbReference type="PROSITE-ProRule" id="PRU00843"/>
    </source>
</evidence>
<protein>
    <recommendedName>
        <fullName evidence="5">Protein-arginine kinase</fullName>
        <ecNumber evidence="5">2.7.14.1</ecNumber>
    </recommendedName>
</protein>
<feature type="binding site" evidence="5 6">
    <location>
        <begin position="27"/>
        <end position="31"/>
    </location>
    <ligand>
        <name>ATP</name>
        <dbReference type="ChEBI" id="CHEBI:30616"/>
    </ligand>
</feature>
<evidence type="ECO:0000256" key="3">
    <source>
        <dbReference type="ARBA" id="ARBA00022777"/>
    </source>
</evidence>
<keyword evidence="1 5" id="KW-0808">Transferase</keyword>
<dbReference type="OrthoDB" id="9791353at2"/>
<dbReference type="GO" id="GO:0005524">
    <property type="term" value="F:ATP binding"/>
    <property type="evidence" value="ECO:0007669"/>
    <property type="project" value="UniProtKB-UniRule"/>
</dbReference>
<dbReference type="GO" id="GO:0005615">
    <property type="term" value="C:extracellular space"/>
    <property type="evidence" value="ECO:0007669"/>
    <property type="project" value="TreeGrafter"/>
</dbReference>
<keyword evidence="3 5" id="KW-0418">Kinase</keyword>
<dbReference type="InterPro" id="IPR014746">
    <property type="entry name" value="Gln_synth/guanido_kin_cat_dom"/>
</dbReference>
<organism evidence="9 10">
    <name type="scientific">Ammonifex thiophilus</name>
    <dbReference type="NCBI Taxonomy" id="444093"/>
    <lineage>
        <taxon>Bacteria</taxon>
        <taxon>Bacillati</taxon>
        <taxon>Bacillota</taxon>
        <taxon>Clostridia</taxon>
        <taxon>Thermoanaerobacterales</taxon>
        <taxon>Thermoanaerobacteraceae</taxon>
        <taxon>Ammonifex</taxon>
    </lineage>
</organism>
<dbReference type="Pfam" id="PF00217">
    <property type="entry name" value="ATP-gua_Ptrans"/>
    <property type="match status" value="1"/>
</dbReference>
<comment type="activity regulation">
    <text evidence="5">Appears to be allosterically activated by the binding of pArg-containing polypeptides to the pArg-binding pocket localized in the C-terminal domain of McsB.</text>
</comment>
<dbReference type="GO" id="GO:1990424">
    <property type="term" value="F:protein arginine kinase activity"/>
    <property type="evidence" value="ECO:0007669"/>
    <property type="project" value="UniProtKB-EC"/>
</dbReference>
<evidence type="ECO:0000313" key="9">
    <source>
        <dbReference type="EMBL" id="RDV84750.1"/>
    </source>
</evidence>
<dbReference type="GO" id="GO:0004111">
    <property type="term" value="F:creatine kinase activity"/>
    <property type="evidence" value="ECO:0007669"/>
    <property type="project" value="InterPro"/>
</dbReference>
<evidence type="ECO:0000256" key="1">
    <source>
        <dbReference type="ARBA" id="ARBA00022679"/>
    </source>
</evidence>
<comment type="similarity">
    <text evidence="5 6 7">Belongs to the ATP:guanido phosphotransferase family.</text>
</comment>
<accession>A0A3D8P5Z4</accession>
<dbReference type="Proteomes" id="UP000256329">
    <property type="component" value="Unassembled WGS sequence"/>
</dbReference>
<sequence>MGLRETLTNPRSRWMDGDGPEADVVVSSRVRLARNLKDFLFPHRLKPTQKEEVLHAVWVAASRPEVASRVGKLELVRLVDLTPVERQILVEKHLVSPDFIKGDLTGRGLLLREDEVVSVMINEEDHLRIQCLLPGLELEAAWKLADQVDDALELTLDYAYHQNYGYLTACPTNVGTGLRVSSMLHLPGLVLVGAIDEMITNLSKLGLAVRGLYGEGTRAAGDLFQISNQITLGRGEEEIVRHLYGIIRKLIAQERESRETLYRQREQLEDRVFRAYGILRYARAITSQEAMRLLSDLRLGVALGIIKGVPLGLVTELMVLIQPALVIKTVGKNLSPGERDVVRARLIRERLENIKGVK</sequence>
<evidence type="ECO:0000256" key="2">
    <source>
        <dbReference type="ARBA" id="ARBA00022741"/>
    </source>
</evidence>
<dbReference type="CDD" id="cd07930">
    <property type="entry name" value="bacterial_phosphagen_kinase"/>
    <property type="match status" value="1"/>
</dbReference>
<dbReference type="Gene3D" id="3.30.590.10">
    <property type="entry name" value="Glutamine synthetase/guanido kinase, catalytic domain"/>
    <property type="match status" value="1"/>
</dbReference>
<keyword evidence="10" id="KW-1185">Reference proteome</keyword>
<feature type="binding site" evidence="5 6">
    <location>
        <position position="128"/>
    </location>
    <ligand>
        <name>ATP</name>
        <dbReference type="ChEBI" id="CHEBI:30616"/>
    </ligand>
</feature>
<comment type="catalytic activity">
    <reaction evidence="5">
        <text>L-arginyl-[protein] + ATP = N(omega)-phospho-L-arginyl-[protein] + ADP + H(+)</text>
        <dbReference type="Rhea" id="RHEA:43384"/>
        <dbReference type="Rhea" id="RHEA-COMP:10532"/>
        <dbReference type="Rhea" id="RHEA-COMP:10533"/>
        <dbReference type="ChEBI" id="CHEBI:15378"/>
        <dbReference type="ChEBI" id="CHEBI:29965"/>
        <dbReference type="ChEBI" id="CHEBI:30616"/>
        <dbReference type="ChEBI" id="CHEBI:83226"/>
        <dbReference type="ChEBI" id="CHEBI:456216"/>
        <dbReference type="EC" id="2.7.14.1"/>
    </reaction>
</comment>
<dbReference type="AlphaFoldDB" id="A0A3D8P5Z4"/>
<evidence type="ECO:0000256" key="5">
    <source>
        <dbReference type="HAMAP-Rule" id="MF_00602"/>
    </source>
</evidence>